<gene>
    <name evidence="1" type="ORF">Q664_26190</name>
</gene>
<organism evidence="1 2">
    <name type="scientific">Archangium violaceum Cb vi76</name>
    <dbReference type="NCBI Taxonomy" id="1406225"/>
    <lineage>
        <taxon>Bacteria</taxon>
        <taxon>Pseudomonadati</taxon>
        <taxon>Myxococcota</taxon>
        <taxon>Myxococcia</taxon>
        <taxon>Myxococcales</taxon>
        <taxon>Cystobacterineae</taxon>
        <taxon>Archangiaceae</taxon>
        <taxon>Archangium</taxon>
    </lineage>
</organism>
<evidence type="ECO:0000313" key="2">
    <source>
        <dbReference type="Proteomes" id="UP000028547"/>
    </source>
</evidence>
<evidence type="ECO:0000313" key="1">
    <source>
        <dbReference type="EMBL" id="KFA90806.1"/>
    </source>
</evidence>
<dbReference type="Proteomes" id="UP000028547">
    <property type="component" value="Unassembled WGS sequence"/>
</dbReference>
<sequence length="117" mass="13653">MNGLTYDMVRVDWRKAMPFLKPIINGYRSHWNKVYIGITSAPEFRWNQHRVLGWPKEMVVIYEALTPMIAGELEQDLIDYARRCNFREDIQNIGPGGEGIENGSGHHYLYLLIGDRK</sequence>
<dbReference type="RefSeq" id="WP_043401021.1">
    <property type="nucleotide sequence ID" value="NZ_JPMI01000176.1"/>
</dbReference>
<reference evidence="1 2" key="1">
    <citation type="submission" date="2014-07" db="EMBL/GenBank/DDBJ databases">
        <title>Draft Genome Sequence of Gephyronic Acid Producer, Cystobacter violaceus Strain Cb vi76.</title>
        <authorList>
            <person name="Stevens D.C."/>
            <person name="Young J."/>
            <person name="Carmichael R."/>
            <person name="Tan J."/>
            <person name="Taylor R.E."/>
        </authorList>
    </citation>
    <scope>NUCLEOTIDE SEQUENCE [LARGE SCALE GENOMIC DNA]</scope>
    <source>
        <strain evidence="1 2">Cb vi76</strain>
    </source>
</reference>
<protein>
    <recommendedName>
        <fullName evidence="3">GIY-YIG domain-containing protein</fullName>
    </recommendedName>
</protein>
<evidence type="ECO:0008006" key="3">
    <source>
        <dbReference type="Google" id="ProtNLM"/>
    </source>
</evidence>
<dbReference type="EMBL" id="JPMI01000176">
    <property type="protein sequence ID" value="KFA90806.1"/>
    <property type="molecule type" value="Genomic_DNA"/>
</dbReference>
<name>A0A084SQS1_9BACT</name>
<dbReference type="AlphaFoldDB" id="A0A084SQS1"/>
<proteinExistence type="predicted"/>
<accession>A0A084SQS1</accession>
<comment type="caution">
    <text evidence="1">The sequence shown here is derived from an EMBL/GenBank/DDBJ whole genome shotgun (WGS) entry which is preliminary data.</text>
</comment>